<protein>
    <submittedName>
        <fullName evidence="3">UspA domain protein</fullName>
    </submittedName>
</protein>
<accession>B8GN96</accession>
<dbReference type="InterPro" id="IPR006016">
    <property type="entry name" value="UspA"/>
</dbReference>
<organism evidence="3 4">
    <name type="scientific">Thioalkalivibrio sulfidiphilus (strain HL-EbGR7)</name>
    <dbReference type="NCBI Taxonomy" id="396588"/>
    <lineage>
        <taxon>Bacteria</taxon>
        <taxon>Pseudomonadati</taxon>
        <taxon>Pseudomonadota</taxon>
        <taxon>Gammaproteobacteria</taxon>
        <taxon>Chromatiales</taxon>
        <taxon>Ectothiorhodospiraceae</taxon>
        <taxon>Thioalkalivibrio</taxon>
    </lineage>
</organism>
<gene>
    <name evidence="3" type="ordered locus">Tgr7_0866</name>
</gene>
<keyword evidence="4" id="KW-1185">Reference proteome</keyword>
<dbReference type="Gene3D" id="3.40.50.620">
    <property type="entry name" value="HUPs"/>
    <property type="match status" value="2"/>
</dbReference>
<comment type="similarity">
    <text evidence="1">Belongs to the universal stress protein A family.</text>
</comment>
<feature type="domain" description="UspA" evidence="2">
    <location>
        <begin position="13"/>
        <end position="147"/>
    </location>
</feature>
<dbReference type="HOGENOM" id="CLU_049301_2_1_6"/>
<dbReference type="SUPFAM" id="SSF52402">
    <property type="entry name" value="Adenine nucleotide alpha hydrolases-like"/>
    <property type="match status" value="2"/>
</dbReference>
<dbReference type="Pfam" id="PF00582">
    <property type="entry name" value="Usp"/>
    <property type="match status" value="2"/>
</dbReference>
<dbReference type="CDD" id="cd00293">
    <property type="entry name" value="USP-like"/>
    <property type="match status" value="2"/>
</dbReference>
<dbReference type="AlphaFoldDB" id="B8GN96"/>
<dbReference type="InterPro" id="IPR014729">
    <property type="entry name" value="Rossmann-like_a/b/a_fold"/>
</dbReference>
<reference evidence="3 4" key="1">
    <citation type="journal article" date="2011" name="Stand. Genomic Sci.">
        <title>Complete genome sequence of 'Thioalkalivibrio sulfidophilus' HL-EbGr7.</title>
        <authorList>
            <person name="Muyzer G."/>
            <person name="Sorokin D.Y."/>
            <person name="Mavromatis K."/>
            <person name="Lapidus A."/>
            <person name="Clum A."/>
            <person name="Ivanova N."/>
            <person name="Pati A."/>
            <person name="d'Haeseleer P."/>
            <person name="Woyke T."/>
            <person name="Kyrpides N.C."/>
        </authorList>
    </citation>
    <scope>NUCLEOTIDE SEQUENCE [LARGE SCALE GENOMIC DNA]</scope>
    <source>
        <strain evidence="3 4">HL-EbGR7</strain>
    </source>
</reference>
<dbReference type="PANTHER" id="PTHR46268:SF15">
    <property type="entry name" value="UNIVERSAL STRESS PROTEIN HP_0031"/>
    <property type="match status" value="1"/>
</dbReference>
<dbReference type="Proteomes" id="UP000002383">
    <property type="component" value="Chromosome"/>
</dbReference>
<dbReference type="RefSeq" id="WP_012637445.1">
    <property type="nucleotide sequence ID" value="NC_011901.1"/>
</dbReference>
<proteinExistence type="inferred from homology"/>
<dbReference type="eggNOG" id="COG0589">
    <property type="taxonomic scope" value="Bacteria"/>
</dbReference>
<evidence type="ECO:0000313" key="4">
    <source>
        <dbReference type="Proteomes" id="UP000002383"/>
    </source>
</evidence>
<evidence type="ECO:0000259" key="2">
    <source>
        <dbReference type="Pfam" id="PF00582"/>
    </source>
</evidence>
<dbReference type="OrthoDB" id="5781119at2"/>
<feature type="domain" description="UspA" evidence="2">
    <location>
        <begin position="156"/>
        <end position="276"/>
    </location>
</feature>
<dbReference type="PRINTS" id="PR01438">
    <property type="entry name" value="UNVRSLSTRESS"/>
</dbReference>
<dbReference type="PANTHER" id="PTHR46268">
    <property type="entry name" value="STRESS RESPONSE PROTEIN NHAX"/>
    <property type="match status" value="1"/>
</dbReference>
<dbReference type="InterPro" id="IPR006015">
    <property type="entry name" value="Universal_stress_UspA"/>
</dbReference>
<evidence type="ECO:0000256" key="1">
    <source>
        <dbReference type="ARBA" id="ARBA00008791"/>
    </source>
</evidence>
<dbReference type="STRING" id="396588.Tgr7_0866"/>
<dbReference type="EMBL" id="CP001339">
    <property type="protein sequence ID" value="ACL71957.1"/>
    <property type="molecule type" value="Genomic_DNA"/>
</dbReference>
<evidence type="ECO:0000313" key="3">
    <source>
        <dbReference type="EMBL" id="ACL71957.1"/>
    </source>
</evidence>
<name>B8GN96_THISH</name>
<sequence length="280" mass="29059">MTDSQSPLGQLQDVLLATDASENSQAAEAAALELASRVGARLHILRVVVTTPEQAAEMPRWVAEAGDEAKAYIDGLKERAVAQGLSADTYVRTSSDPYGEIAATAQKLGCGLIMLGRHERSEFARLLKGQTINRLMEKARCSVMMLPAGTTLPTARILVATDGSEFGDAAVAGAVDLASRLQLPLTAVSVYAPGSADDVHAQAYDAVARAQEAAGSIPFDGRTLEGKPAEAILEVAAETGADLIVLGSLGRSGLGRLFMGSVAQKVVSGSPCAVLVTIRT</sequence>
<dbReference type="KEGG" id="tgr:Tgr7_0866"/>